<feature type="transmembrane region" description="Helical" evidence="1">
    <location>
        <begin position="544"/>
        <end position="562"/>
    </location>
</feature>
<feature type="transmembrane region" description="Helical" evidence="1">
    <location>
        <begin position="73"/>
        <end position="95"/>
    </location>
</feature>
<dbReference type="InterPro" id="IPR018746">
    <property type="entry name" value="DUF2298"/>
</dbReference>
<protein>
    <recommendedName>
        <fullName evidence="4">Chlor_Arch_YYY domain-containing protein</fullName>
    </recommendedName>
</protein>
<feature type="transmembrane region" description="Helical" evidence="1">
    <location>
        <begin position="46"/>
        <end position="67"/>
    </location>
</feature>
<dbReference type="RefSeq" id="WP_103201922.1">
    <property type="nucleotide sequence ID" value="NZ_CVTD020000008.1"/>
</dbReference>
<organism evidence="2 3">
    <name type="scientific">Herbinix hemicellulosilytica</name>
    <dbReference type="NCBI Taxonomy" id="1564487"/>
    <lineage>
        <taxon>Bacteria</taxon>
        <taxon>Bacillati</taxon>
        <taxon>Bacillota</taxon>
        <taxon>Clostridia</taxon>
        <taxon>Lachnospirales</taxon>
        <taxon>Lachnospiraceae</taxon>
        <taxon>Herbinix</taxon>
    </lineage>
</organism>
<feature type="transmembrane region" description="Helical" evidence="1">
    <location>
        <begin position="203"/>
        <end position="225"/>
    </location>
</feature>
<feature type="transmembrane region" description="Helical" evidence="1">
    <location>
        <begin position="400"/>
        <end position="422"/>
    </location>
</feature>
<keyword evidence="1" id="KW-1133">Transmembrane helix</keyword>
<dbReference type="NCBIfam" id="TIGR03662">
    <property type="entry name" value="Chlor_Arch_YYY"/>
    <property type="match status" value="1"/>
</dbReference>
<evidence type="ECO:0000256" key="1">
    <source>
        <dbReference type="SAM" id="Phobius"/>
    </source>
</evidence>
<feature type="transmembrane region" description="Helical" evidence="1">
    <location>
        <begin position="375"/>
        <end position="393"/>
    </location>
</feature>
<feature type="transmembrane region" description="Helical" evidence="1">
    <location>
        <begin position="20"/>
        <end position="39"/>
    </location>
</feature>
<feature type="transmembrane region" description="Helical" evidence="1">
    <location>
        <begin position="504"/>
        <end position="524"/>
    </location>
</feature>
<dbReference type="OrthoDB" id="134460at2"/>
<keyword evidence="3" id="KW-1185">Reference proteome</keyword>
<feature type="transmembrane region" description="Helical" evidence="1">
    <location>
        <begin position="116"/>
        <end position="136"/>
    </location>
</feature>
<name>A0A0H5SG41_HERHM</name>
<feature type="transmembrane region" description="Helical" evidence="1">
    <location>
        <begin position="237"/>
        <end position="258"/>
    </location>
</feature>
<feature type="transmembrane region" description="Helical" evidence="1">
    <location>
        <begin position="574"/>
        <end position="596"/>
    </location>
</feature>
<dbReference type="Proteomes" id="UP000236497">
    <property type="component" value="Unassembled WGS sequence"/>
</dbReference>
<dbReference type="Pfam" id="PF10060">
    <property type="entry name" value="DUF2298"/>
    <property type="match status" value="1"/>
</dbReference>
<feature type="transmembrane region" description="Helical" evidence="1">
    <location>
        <begin position="348"/>
        <end position="369"/>
    </location>
</feature>
<proteinExistence type="predicted"/>
<reference evidence="2 3" key="1">
    <citation type="submission" date="2015-06" db="EMBL/GenBank/DDBJ databases">
        <authorList>
            <person name="Wibberg Daniel"/>
        </authorList>
    </citation>
    <scope>NUCLEOTIDE SEQUENCE [LARGE SCALE GENOMIC DNA]</scope>
    <source>
        <strain evidence="2 3">T3/55T</strain>
    </source>
</reference>
<dbReference type="AlphaFoldDB" id="A0A0H5SG41"/>
<sequence>MGNLSEIFPLGEDMLPFLQWWFTVFCLGIIYIPLSGLLFSRLNDKGYLFSKTIGIAFSGYLMWMLSALKIMKFTTASCIVTAGIGLIINIIIFVYARVKSKQEEKFLNDYLKKEKLVTFLLEELLFLSVFMFFTYIRGFKPEAYGTEKFMDYGFMTTMMRSEYMPPQDFWFSGTTLNYYYVGQFMATYLTRLSFVEVSHGYNLMLMMTGAFCFVLPFSLAYNLMIKYGYLINKKSQISAVISGLLAALAVCVAGNMHYPIYRFIIPAIKKISGQSNVSNFYWFPDATRYIGYNPETNDKTIHEFPSYSFVLGDLHAHVINIIFVLTVLALLLSWLFGQTRRSNDNKIAAKEIFNPTIIALGFFIGLFHTTNFWDYPIYYVVSGAIILFSNMVICNFKKKAYFLTGFQGIAVIVLAKIFSLPFSLQFDKISASVLPSENHTPFYQFMVLWGLPIITVSVFFIITILDYTEDKKFYKKGKKKEKTKFESIGNLLSTYMDYLTATDLYIITIGLCAIGLTILPEVVYVKDIYSGDYKRANTMFKLTYQAFIMFGICFGYIFVRLIRYGKKTGQRIIATVSLIVFSLTLPYCVNAVKAWYGNIFDRSGYKGIDATIFMKDAFKDDYLATKWLNENVTGTPVVLEANGYSYTDYQRVSVITGLPTVFGWYTHEQLWKSSPDRTNDFVVEQLNSRAADIETIYTSQDERLVKELIQKYNISYIYVGPLEEEKYGYINHDLIKSMGDIVFENPDSYEYNYKTYIVKINLNR</sequence>
<feature type="transmembrane region" description="Helical" evidence="1">
    <location>
        <begin position="442"/>
        <end position="465"/>
    </location>
</feature>
<accession>A0A0H5SG41</accession>
<gene>
    <name evidence="2" type="ORF">HHT355_0561</name>
</gene>
<evidence type="ECO:0000313" key="3">
    <source>
        <dbReference type="Proteomes" id="UP000236497"/>
    </source>
</evidence>
<evidence type="ECO:0000313" key="2">
    <source>
        <dbReference type="EMBL" id="CRZ33766.1"/>
    </source>
</evidence>
<dbReference type="PANTHER" id="PTHR10790">
    <property type="entry name" value="TPR-DOMAIN CONTAINING PROTEIN"/>
    <property type="match status" value="1"/>
</dbReference>
<dbReference type="EMBL" id="CVTD020000008">
    <property type="protein sequence ID" value="CRZ33766.1"/>
    <property type="molecule type" value="Genomic_DNA"/>
</dbReference>
<keyword evidence="1" id="KW-0812">Transmembrane</keyword>
<feature type="transmembrane region" description="Helical" evidence="1">
    <location>
        <begin position="314"/>
        <end position="336"/>
    </location>
</feature>
<dbReference type="PANTHER" id="PTHR10790:SF51">
    <property type="entry name" value="TETRATRICOPEPTIDE REPEAT PROTEIN"/>
    <property type="match status" value="1"/>
</dbReference>
<evidence type="ECO:0008006" key="4">
    <source>
        <dbReference type="Google" id="ProtNLM"/>
    </source>
</evidence>
<keyword evidence="1" id="KW-0472">Membrane</keyword>